<gene>
    <name evidence="2" type="ORF">ARMGADRAFT_1096213</name>
</gene>
<dbReference type="InParanoid" id="A0A2H3ELK3"/>
<dbReference type="Proteomes" id="UP000217790">
    <property type="component" value="Unassembled WGS sequence"/>
</dbReference>
<accession>A0A2H3ELK3</accession>
<dbReference type="EMBL" id="KZ293644">
    <property type="protein sequence ID" value="PBL04083.1"/>
    <property type="molecule type" value="Genomic_DNA"/>
</dbReference>
<organism evidence="2 3">
    <name type="scientific">Armillaria gallica</name>
    <name type="common">Bulbous honey fungus</name>
    <name type="synonym">Armillaria bulbosa</name>
    <dbReference type="NCBI Taxonomy" id="47427"/>
    <lineage>
        <taxon>Eukaryota</taxon>
        <taxon>Fungi</taxon>
        <taxon>Dikarya</taxon>
        <taxon>Basidiomycota</taxon>
        <taxon>Agaricomycotina</taxon>
        <taxon>Agaricomycetes</taxon>
        <taxon>Agaricomycetidae</taxon>
        <taxon>Agaricales</taxon>
        <taxon>Marasmiineae</taxon>
        <taxon>Physalacriaceae</taxon>
        <taxon>Armillaria</taxon>
    </lineage>
</organism>
<feature type="compositionally biased region" description="Basic and acidic residues" evidence="1">
    <location>
        <begin position="1"/>
        <end position="21"/>
    </location>
</feature>
<evidence type="ECO:0000313" key="2">
    <source>
        <dbReference type="EMBL" id="PBL04083.1"/>
    </source>
</evidence>
<dbReference type="AlphaFoldDB" id="A0A2H3ELK3"/>
<keyword evidence="3" id="KW-1185">Reference proteome</keyword>
<evidence type="ECO:0000313" key="3">
    <source>
        <dbReference type="Proteomes" id="UP000217790"/>
    </source>
</evidence>
<name>A0A2H3ELK3_ARMGA</name>
<reference evidence="3" key="1">
    <citation type="journal article" date="2017" name="Nat. Ecol. Evol.">
        <title>Genome expansion and lineage-specific genetic innovations in the forest pathogenic fungi Armillaria.</title>
        <authorList>
            <person name="Sipos G."/>
            <person name="Prasanna A.N."/>
            <person name="Walter M.C."/>
            <person name="O'Connor E."/>
            <person name="Balint B."/>
            <person name="Krizsan K."/>
            <person name="Kiss B."/>
            <person name="Hess J."/>
            <person name="Varga T."/>
            <person name="Slot J."/>
            <person name="Riley R."/>
            <person name="Boka B."/>
            <person name="Rigling D."/>
            <person name="Barry K."/>
            <person name="Lee J."/>
            <person name="Mihaltcheva S."/>
            <person name="LaButti K."/>
            <person name="Lipzen A."/>
            <person name="Waldron R."/>
            <person name="Moloney N.M."/>
            <person name="Sperisen C."/>
            <person name="Kredics L."/>
            <person name="Vagvoelgyi C."/>
            <person name="Patrignani A."/>
            <person name="Fitzpatrick D."/>
            <person name="Nagy I."/>
            <person name="Doyle S."/>
            <person name="Anderson J.B."/>
            <person name="Grigoriev I.V."/>
            <person name="Gueldener U."/>
            <person name="Muensterkoetter M."/>
            <person name="Nagy L.G."/>
        </authorList>
    </citation>
    <scope>NUCLEOTIDE SEQUENCE [LARGE SCALE GENOMIC DNA]</scope>
    <source>
        <strain evidence="3">Ar21-2</strain>
    </source>
</reference>
<sequence length="209" mass="23404">MNVREDCNERRSDDGECKEGTKNLGTYEPKMDQECQILAQRSVDKCGYGSSAWSTMPYDGSVTLRKAGSKNGLNFMSEDQCGSQMPFREVWGEYESRLRNWSADPECHKTEISEETSVGIFGRGFFILITVPKKATNQSPYHAEGVLCKDLDVAREGLGRAVSSHRQDVESEPGICVNLKVPLMLDGEKHASIPLEEDEGRLIFGFYCE</sequence>
<evidence type="ECO:0000256" key="1">
    <source>
        <dbReference type="SAM" id="MobiDB-lite"/>
    </source>
</evidence>
<protein>
    <submittedName>
        <fullName evidence="2">Uncharacterized protein</fullName>
    </submittedName>
</protein>
<feature type="region of interest" description="Disordered" evidence="1">
    <location>
        <begin position="1"/>
        <end position="23"/>
    </location>
</feature>
<proteinExistence type="predicted"/>